<dbReference type="Gene3D" id="2.40.128.630">
    <property type="match status" value="1"/>
</dbReference>
<reference evidence="2 3" key="1">
    <citation type="journal article" date="2019" name="Int. J. Syst. Evol. Microbiol.">
        <title>The Global Catalogue of Microorganisms (GCM) 10K type strain sequencing project: providing services to taxonomists for standard genome sequencing and annotation.</title>
        <authorList>
            <consortium name="The Broad Institute Genomics Platform"/>
            <consortium name="The Broad Institute Genome Sequencing Center for Infectious Disease"/>
            <person name="Wu L."/>
            <person name="Ma J."/>
        </authorList>
    </citation>
    <scope>NUCLEOTIDE SEQUENCE [LARGE SCALE GENOMIC DNA]</scope>
    <source>
        <strain evidence="2 3">CGMCC 1.12554</strain>
    </source>
</reference>
<comment type="caution">
    <text evidence="2">The sequence shown here is derived from an EMBL/GenBank/DDBJ whole genome shotgun (WGS) entry which is preliminary data.</text>
</comment>
<organism evidence="2 3">
    <name type="scientific">Halorubrum rutilum</name>
    <dbReference type="NCBI Taxonomy" id="1364933"/>
    <lineage>
        <taxon>Archaea</taxon>
        <taxon>Methanobacteriati</taxon>
        <taxon>Methanobacteriota</taxon>
        <taxon>Stenosarchaea group</taxon>
        <taxon>Halobacteria</taxon>
        <taxon>Halobacteriales</taxon>
        <taxon>Haloferacaceae</taxon>
        <taxon>Halorubrum</taxon>
    </lineage>
</organism>
<proteinExistence type="predicted"/>
<dbReference type="InterPro" id="IPR011047">
    <property type="entry name" value="Quinoprotein_ADH-like_sf"/>
</dbReference>
<evidence type="ECO:0000259" key="1">
    <source>
        <dbReference type="Pfam" id="PF13360"/>
    </source>
</evidence>
<accession>A0ABD6AH37</accession>
<evidence type="ECO:0000313" key="3">
    <source>
        <dbReference type="Proteomes" id="UP001596545"/>
    </source>
</evidence>
<dbReference type="RefSeq" id="WP_256407362.1">
    <property type="nucleotide sequence ID" value="NZ_JANHDN010000001.1"/>
</dbReference>
<dbReference type="Pfam" id="PF13360">
    <property type="entry name" value="PQQ_2"/>
    <property type="match status" value="2"/>
</dbReference>
<dbReference type="SUPFAM" id="SSF50998">
    <property type="entry name" value="Quinoprotein alcohol dehydrogenase-like"/>
    <property type="match status" value="2"/>
</dbReference>
<dbReference type="Proteomes" id="UP001596545">
    <property type="component" value="Unassembled WGS sequence"/>
</dbReference>
<dbReference type="AlphaFoldDB" id="A0ABD6AH37"/>
<protein>
    <submittedName>
        <fullName evidence="2">PQQ-binding-like beta-propeller repeat protein</fullName>
    </submittedName>
</protein>
<dbReference type="SMART" id="SM00564">
    <property type="entry name" value="PQQ"/>
    <property type="match status" value="7"/>
</dbReference>
<feature type="domain" description="Pyrrolo-quinoline quinone repeat" evidence="1">
    <location>
        <begin position="529"/>
        <end position="631"/>
    </location>
</feature>
<dbReference type="InterPro" id="IPR015943">
    <property type="entry name" value="WD40/YVTN_repeat-like_dom_sf"/>
</dbReference>
<dbReference type="Gene3D" id="2.130.10.10">
    <property type="entry name" value="YVTN repeat-like/Quinoprotein amine dehydrogenase"/>
    <property type="match status" value="1"/>
</dbReference>
<feature type="domain" description="Pyrrolo-quinoline quinone repeat" evidence="1">
    <location>
        <begin position="429"/>
        <end position="526"/>
    </location>
</feature>
<sequence>MAEYTLVQSGEGNAAESIGSLVGTIPVGRIIDGFALSGYDPAAPSIEVGEGKAAHILESALAEWTLNDGTQRSGERDLVQLATHLDGRTVQLESGAVNHLYVDPNVGTSNSPQLIVTTGSVSAAGALKIGAVDTAADEVSGQWRLVAADGTLTFPDEAAASAAASELPNGTVVYTRSEAIHWSTIAGSLKRLATWSDPDGDGVYQLPSDTDGIDVASVSASDGGFSDSFTDPSGTEHNDEIADTADLVKDHANLTNVQSDQHHSPYTDSDAQAAVDAGKIYFQETEPTETPDPTNGEGGVWYPLTKIVTSLDSQQWSFSSPSYVRSSVTSKDGTVVFGNDDGTVYGVSLSDGTEQWTYSTGAAVDAGVAISDGIVVFASSAGDTDVGGLYAVSLSDGTEQWTYSTGAFDFTSGIAISNNTVFAGYYEDLLALSLNDGSEKWSATPADDIQSGVAVSDGTVVYADDTGAVYARSVSDGGGEWEFSVNDRVRSDIGIRNGTVVFGSDTNKIYGVSLSDGTEQWSYSTGSGVESGVAFTDNIAVMASGDGNVYALSLNDGTEQWSTNTGNDSQAGVAIKNNAVFATANSVYALSLSDGSVLWDYYTGSGSGPGLTVEDKTAVTPAGDNVLALESNLSNKYKTQLVSDGDNWVGKL</sequence>
<evidence type="ECO:0000313" key="2">
    <source>
        <dbReference type="EMBL" id="MFC7323262.1"/>
    </source>
</evidence>
<dbReference type="InterPro" id="IPR002372">
    <property type="entry name" value="PQQ_rpt_dom"/>
</dbReference>
<gene>
    <name evidence="2" type="ORF">ACFQMF_01580</name>
</gene>
<dbReference type="PANTHER" id="PTHR34512:SF30">
    <property type="entry name" value="OUTER MEMBRANE PROTEIN ASSEMBLY FACTOR BAMB"/>
    <property type="match status" value="1"/>
</dbReference>
<keyword evidence="3" id="KW-1185">Reference proteome</keyword>
<dbReference type="EMBL" id="JBHTBL010000001">
    <property type="protein sequence ID" value="MFC7323262.1"/>
    <property type="molecule type" value="Genomic_DNA"/>
</dbReference>
<name>A0ABD6AH37_9EURY</name>
<dbReference type="InterPro" id="IPR018391">
    <property type="entry name" value="PQQ_b-propeller_rpt"/>
</dbReference>
<dbReference type="PANTHER" id="PTHR34512">
    <property type="entry name" value="CELL SURFACE PROTEIN"/>
    <property type="match status" value="1"/>
</dbReference>